<dbReference type="InterPro" id="IPR035168">
    <property type="entry name" value="DUF5317"/>
</dbReference>
<feature type="transmembrane region" description="Helical" evidence="1">
    <location>
        <begin position="60"/>
        <end position="78"/>
    </location>
</feature>
<keyword evidence="1" id="KW-0812">Transmembrane</keyword>
<organism evidence="2 3">
    <name type="scientific">Eubacterium multiforme</name>
    <dbReference type="NCBI Taxonomy" id="83339"/>
    <lineage>
        <taxon>Bacteria</taxon>
        <taxon>Bacillati</taxon>
        <taxon>Bacillota</taxon>
        <taxon>Clostridia</taxon>
        <taxon>Eubacteriales</taxon>
        <taxon>Eubacteriaceae</taxon>
        <taxon>Eubacterium</taxon>
    </lineage>
</organism>
<comment type="caution">
    <text evidence="2">The sequence shown here is derived from an EMBL/GenBank/DDBJ whole genome shotgun (WGS) entry which is preliminary data.</text>
</comment>
<accession>A0ABT9UNM1</accession>
<evidence type="ECO:0000256" key="1">
    <source>
        <dbReference type="SAM" id="Phobius"/>
    </source>
</evidence>
<gene>
    <name evidence="2" type="ORF">J2S18_000153</name>
</gene>
<feature type="transmembrane region" description="Helical" evidence="1">
    <location>
        <begin position="85"/>
        <end position="106"/>
    </location>
</feature>
<name>A0ABT9UNM1_9FIRM</name>
<keyword evidence="1" id="KW-1133">Transmembrane helix</keyword>
<feature type="transmembrane region" description="Helical" evidence="1">
    <location>
        <begin position="34"/>
        <end position="54"/>
    </location>
</feature>
<sequence length="192" mass="21856">MQKKRGQPMLETIIIALIICKIKGYKIIPLFKNWTIYPVVIMEVINITLQANVFMRNYELIRYAGILKTVYLCSYLPLVFKYKEYISAIVGSIAIVFGGILNDIAIKANNGFMPVFPSLSYLTGYATTESFSKVNDIHILGGDHTNLKFLTDIFDLGYSILSVGDIFIRLYVFLIIYNAVKNINILQSYKKV</sequence>
<keyword evidence="3" id="KW-1185">Reference proteome</keyword>
<keyword evidence="1" id="KW-0472">Membrane</keyword>
<evidence type="ECO:0000313" key="3">
    <source>
        <dbReference type="Proteomes" id="UP001228504"/>
    </source>
</evidence>
<evidence type="ECO:0008006" key="4">
    <source>
        <dbReference type="Google" id="ProtNLM"/>
    </source>
</evidence>
<evidence type="ECO:0000313" key="2">
    <source>
        <dbReference type="EMBL" id="MDQ0148236.1"/>
    </source>
</evidence>
<protein>
    <recommendedName>
        <fullName evidence="4">Signal peptidase II</fullName>
    </recommendedName>
</protein>
<reference evidence="2 3" key="1">
    <citation type="submission" date="2023-07" db="EMBL/GenBank/DDBJ databases">
        <title>Genomic Encyclopedia of Type Strains, Phase IV (KMG-IV): sequencing the most valuable type-strain genomes for metagenomic binning, comparative biology and taxonomic classification.</title>
        <authorList>
            <person name="Goeker M."/>
        </authorList>
    </citation>
    <scope>NUCLEOTIDE SEQUENCE [LARGE SCALE GENOMIC DNA]</scope>
    <source>
        <strain evidence="2 3">DSM 20694</strain>
    </source>
</reference>
<feature type="transmembrane region" description="Helical" evidence="1">
    <location>
        <begin position="156"/>
        <end position="180"/>
    </location>
</feature>
<dbReference type="Pfam" id="PF17248">
    <property type="entry name" value="DUF5317"/>
    <property type="match status" value="1"/>
</dbReference>
<dbReference type="EMBL" id="JAUSUF010000001">
    <property type="protein sequence ID" value="MDQ0148236.1"/>
    <property type="molecule type" value="Genomic_DNA"/>
</dbReference>
<proteinExistence type="predicted"/>
<dbReference type="Proteomes" id="UP001228504">
    <property type="component" value="Unassembled WGS sequence"/>
</dbReference>